<feature type="compositionally biased region" description="Low complexity" evidence="1">
    <location>
        <begin position="506"/>
        <end position="516"/>
    </location>
</feature>
<feature type="compositionally biased region" description="Low complexity" evidence="1">
    <location>
        <begin position="1"/>
        <end position="34"/>
    </location>
</feature>
<evidence type="ECO:0000313" key="4">
    <source>
        <dbReference type="Proteomes" id="UP001165080"/>
    </source>
</evidence>
<feature type="region of interest" description="Disordered" evidence="1">
    <location>
        <begin position="1"/>
        <end position="107"/>
    </location>
</feature>
<dbReference type="SMART" id="SM01065">
    <property type="entry name" value="CBM_2"/>
    <property type="match status" value="1"/>
</dbReference>
<dbReference type="InterPro" id="IPR002044">
    <property type="entry name" value="CBM20"/>
</dbReference>
<evidence type="ECO:0000313" key="3">
    <source>
        <dbReference type="EMBL" id="GLC60622.1"/>
    </source>
</evidence>
<feature type="compositionally biased region" description="Low complexity" evidence="1">
    <location>
        <begin position="296"/>
        <end position="339"/>
    </location>
</feature>
<protein>
    <recommendedName>
        <fullName evidence="2">CBM20 domain-containing protein</fullName>
    </recommendedName>
</protein>
<sequence length="548" mass="53813">MTSVMISRSPGSAAGRASAISSKSAPAAAAVAVSGGCHRQRARSGLSAPRASGAAQSAGFGAPQQQQPQQQQRHVAWRPRNASHRSRGGPVRFREDEKQTEAATRAGAKKRSVVPVILKYGKRCNFGEAFAVVGSVPELGSWDPTRAVKMTWTAGDVWLAHVQLPVDTEVQYKYVRINKDGAVVAWEGVDAANGGAGGPMGNINLHVRPGHRVIWGHGVEVYADLPPEYADFARAPLPSGTSAVVPSTIGGGPAGEAGGGVGVGVGGGSGVLSSVKETARGALAALESALTGGGHTTETTTGTAHGTTTAAHTGGHTVGSSATTTTTTTTSPTASGHGSETSAAAFGASGVNDYPSFTPAPGISGTTIGDVAAAANAPATTHERHVAPAANDYTLSDTSAGGGGAASAVQHITSTDLAASLIAAGPAAGAVSAATLGLPADEAGNIPVVTPVAPPAAAAATEYGGSEVGATTASGAPAAPPTVTMSGAPADQYTASTSEGSPGYYAPAAADQAATTGPPPPGESGPGNNGTGESGTSGTSRRRGFFRK</sequence>
<dbReference type="GO" id="GO:2001070">
    <property type="term" value="F:starch binding"/>
    <property type="evidence" value="ECO:0007669"/>
    <property type="project" value="InterPro"/>
</dbReference>
<feature type="region of interest" description="Disordered" evidence="1">
    <location>
        <begin position="467"/>
        <end position="548"/>
    </location>
</feature>
<dbReference type="Gene3D" id="2.60.40.10">
    <property type="entry name" value="Immunoglobulins"/>
    <property type="match status" value="1"/>
</dbReference>
<feature type="compositionally biased region" description="Low complexity" evidence="1">
    <location>
        <begin position="51"/>
        <end position="72"/>
    </location>
</feature>
<dbReference type="AlphaFoldDB" id="A0A9W6BZC3"/>
<dbReference type="PANTHER" id="PTHR15048">
    <property type="entry name" value="STARCH-BINDING DOMAIN-CONTAINING PROTEIN 1"/>
    <property type="match status" value="1"/>
</dbReference>
<name>A0A9W6BZC3_9CHLO</name>
<dbReference type="CDD" id="cd05467">
    <property type="entry name" value="CBM20"/>
    <property type="match status" value="1"/>
</dbReference>
<feature type="compositionally biased region" description="Gly residues" evidence="1">
    <location>
        <begin position="524"/>
        <end position="535"/>
    </location>
</feature>
<dbReference type="PANTHER" id="PTHR15048:SF0">
    <property type="entry name" value="STARCH-BINDING DOMAIN-CONTAINING PROTEIN 1"/>
    <property type="match status" value="1"/>
</dbReference>
<feature type="domain" description="CBM20" evidence="2">
    <location>
        <begin position="106"/>
        <end position="217"/>
    </location>
</feature>
<dbReference type="InterPro" id="IPR013783">
    <property type="entry name" value="Ig-like_fold"/>
</dbReference>
<gene>
    <name evidence="3" type="primary">PLEST010515</name>
    <name evidence="3" type="ORF">PLESTB_001649000</name>
</gene>
<feature type="compositionally biased region" description="Low complexity" evidence="1">
    <location>
        <begin position="468"/>
        <end position="484"/>
    </location>
</feature>
<evidence type="ECO:0000259" key="2">
    <source>
        <dbReference type="PROSITE" id="PS51166"/>
    </source>
</evidence>
<proteinExistence type="predicted"/>
<dbReference type="EMBL" id="BRXU01000036">
    <property type="protein sequence ID" value="GLC60622.1"/>
    <property type="molecule type" value="Genomic_DNA"/>
</dbReference>
<feature type="region of interest" description="Disordered" evidence="1">
    <location>
        <begin position="290"/>
        <end position="344"/>
    </location>
</feature>
<dbReference type="PROSITE" id="PS51166">
    <property type="entry name" value="CBM20"/>
    <property type="match status" value="1"/>
</dbReference>
<reference evidence="3 4" key="1">
    <citation type="journal article" date="2023" name="Commun. Biol.">
        <title>Reorganization of the ancestral sex-determining regions during the evolution of trioecy in Pleodorina starrii.</title>
        <authorList>
            <person name="Takahashi K."/>
            <person name="Suzuki S."/>
            <person name="Kawai-Toyooka H."/>
            <person name="Yamamoto K."/>
            <person name="Hamaji T."/>
            <person name="Ootsuki R."/>
            <person name="Yamaguchi H."/>
            <person name="Kawachi M."/>
            <person name="Higashiyama T."/>
            <person name="Nozaki H."/>
        </authorList>
    </citation>
    <scope>NUCLEOTIDE SEQUENCE [LARGE SCALE GENOMIC DNA]</scope>
    <source>
        <strain evidence="3 4">NIES-4479</strain>
    </source>
</reference>
<organism evidence="3 4">
    <name type="scientific">Pleodorina starrii</name>
    <dbReference type="NCBI Taxonomy" id="330485"/>
    <lineage>
        <taxon>Eukaryota</taxon>
        <taxon>Viridiplantae</taxon>
        <taxon>Chlorophyta</taxon>
        <taxon>core chlorophytes</taxon>
        <taxon>Chlorophyceae</taxon>
        <taxon>CS clade</taxon>
        <taxon>Chlamydomonadales</taxon>
        <taxon>Volvocaceae</taxon>
        <taxon>Pleodorina</taxon>
    </lineage>
</organism>
<evidence type="ECO:0000256" key="1">
    <source>
        <dbReference type="SAM" id="MobiDB-lite"/>
    </source>
</evidence>
<dbReference type="GO" id="GO:0016020">
    <property type="term" value="C:membrane"/>
    <property type="evidence" value="ECO:0007669"/>
    <property type="project" value="TreeGrafter"/>
</dbReference>
<dbReference type="SUPFAM" id="SSF49452">
    <property type="entry name" value="Starch-binding domain-like"/>
    <property type="match status" value="1"/>
</dbReference>
<dbReference type="Pfam" id="PF00686">
    <property type="entry name" value="CBM_20"/>
    <property type="match status" value="1"/>
</dbReference>
<comment type="caution">
    <text evidence="3">The sequence shown here is derived from an EMBL/GenBank/DDBJ whole genome shotgun (WGS) entry which is preliminary data.</text>
</comment>
<dbReference type="Proteomes" id="UP001165080">
    <property type="component" value="Unassembled WGS sequence"/>
</dbReference>
<keyword evidence="4" id="KW-1185">Reference proteome</keyword>
<feature type="compositionally biased region" description="Basic residues" evidence="1">
    <location>
        <begin position="75"/>
        <end position="87"/>
    </location>
</feature>
<dbReference type="InterPro" id="IPR013784">
    <property type="entry name" value="Carb-bd-like_fold"/>
</dbReference>
<accession>A0A9W6BZC3</accession>